<gene>
    <name evidence="1" type="ORF">WN55_10020</name>
</gene>
<dbReference type="EMBL" id="KQ434844">
    <property type="protein sequence ID" value="KZC08149.1"/>
    <property type="molecule type" value="Genomic_DNA"/>
</dbReference>
<proteinExistence type="predicted"/>
<dbReference type="STRING" id="178035.A0A154P895"/>
<evidence type="ECO:0000313" key="2">
    <source>
        <dbReference type="Proteomes" id="UP000076502"/>
    </source>
</evidence>
<protein>
    <submittedName>
        <fullName evidence="1">Uncharacterized protein</fullName>
    </submittedName>
</protein>
<sequence length="283" mass="32531">MDEKKEILSNIYNTLVQVRYPCITTVTTENIEEKILQGGNRISLIAIESDLLITEKLLQYYSNIGICNDKDLLLGKCTLQEQFPTLRVLLNFAKFMYIESSDGEYTKKESIDDILQVFSNEDLNTMTSIIEPKLNYSESLKYFDELKKFLDEHQNLNSNSECEKEGNANGDELQGIKKISEGDRDLLFDSENKKFLEAFSTIDSWPTAKEESINSLYSMDSDMKDIYSNFSSLIQFLKTKNEICNSVIPEGLEKMITPLNEIIEDTLISTEKTMDVYSRPRTL</sequence>
<keyword evidence="2" id="KW-1185">Reference proteome</keyword>
<dbReference type="Proteomes" id="UP000076502">
    <property type="component" value="Unassembled WGS sequence"/>
</dbReference>
<organism evidence="1 2">
    <name type="scientific">Dufourea novaeangliae</name>
    <name type="common">Sweat bee</name>
    <dbReference type="NCBI Taxonomy" id="178035"/>
    <lineage>
        <taxon>Eukaryota</taxon>
        <taxon>Metazoa</taxon>
        <taxon>Ecdysozoa</taxon>
        <taxon>Arthropoda</taxon>
        <taxon>Hexapoda</taxon>
        <taxon>Insecta</taxon>
        <taxon>Pterygota</taxon>
        <taxon>Neoptera</taxon>
        <taxon>Endopterygota</taxon>
        <taxon>Hymenoptera</taxon>
        <taxon>Apocrita</taxon>
        <taxon>Aculeata</taxon>
        <taxon>Apoidea</taxon>
        <taxon>Anthophila</taxon>
        <taxon>Halictidae</taxon>
        <taxon>Rophitinae</taxon>
        <taxon>Dufourea</taxon>
    </lineage>
</organism>
<evidence type="ECO:0000313" key="1">
    <source>
        <dbReference type="EMBL" id="KZC08149.1"/>
    </source>
</evidence>
<dbReference type="OrthoDB" id="7653744at2759"/>
<reference evidence="1 2" key="1">
    <citation type="submission" date="2015-07" db="EMBL/GenBank/DDBJ databases">
        <title>The genome of Dufourea novaeangliae.</title>
        <authorList>
            <person name="Pan H."/>
            <person name="Kapheim K."/>
        </authorList>
    </citation>
    <scope>NUCLEOTIDE SEQUENCE [LARGE SCALE GENOMIC DNA]</scope>
    <source>
        <strain evidence="1">0120121106</strain>
        <tissue evidence="1">Whole body</tissue>
    </source>
</reference>
<accession>A0A154P895</accession>
<dbReference type="AlphaFoldDB" id="A0A154P895"/>
<name>A0A154P895_DUFNO</name>